<dbReference type="EMBL" id="FOUE01000004">
    <property type="protein sequence ID" value="SFM53672.1"/>
    <property type="molecule type" value="Genomic_DNA"/>
</dbReference>
<reference evidence="3" key="1">
    <citation type="submission" date="2016-10" db="EMBL/GenBank/DDBJ databases">
        <authorList>
            <person name="Varghese N."/>
            <person name="Submissions S."/>
        </authorList>
    </citation>
    <scope>NUCLEOTIDE SEQUENCE [LARGE SCALE GENOMIC DNA]</scope>
    <source>
        <strain evidence="3">CGMCC 1.7061</strain>
    </source>
</reference>
<gene>
    <name evidence="2" type="ORF">SAMN04487963_2857</name>
</gene>
<dbReference type="OrthoDB" id="9804196at2"/>
<keyword evidence="3" id="KW-1185">Reference proteome</keyword>
<dbReference type="GO" id="GO:1901135">
    <property type="term" value="P:carbohydrate derivative metabolic process"/>
    <property type="evidence" value="ECO:0007669"/>
    <property type="project" value="UniProtKB-ARBA"/>
</dbReference>
<dbReference type="STRING" id="488535.SAMN04487963_2857"/>
<dbReference type="GO" id="GO:0016757">
    <property type="term" value="F:glycosyltransferase activity"/>
    <property type="evidence" value="ECO:0007669"/>
    <property type="project" value="InterPro"/>
</dbReference>
<evidence type="ECO:0000313" key="3">
    <source>
        <dbReference type="Proteomes" id="UP000198519"/>
    </source>
</evidence>
<dbReference type="Pfam" id="PF00534">
    <property type="entry name" value="Glycos_transf_1"/>
    <property type="match status" value="1"/>
</dbReference>
<sequence>MKGMMVLFHCESNPGYAASSHEHTFLNVAQNLVGDINNIHYAYSNLDGGMTPSLPEELTNVIHLDTKWSRPDQLRAIKNYVKQHNIKYLLGFDQPVSRPMYQAFRKGGVKTFVSYWGAPMSSINTGIKLFLKKLEVSSRRHGPDHYIFQSNGMRDTAINGRGIPATKTSIVKTGIDTSRYAPDISKQYYAHQCFNIPENRKIVVFSGHMERRKGVHVILQAAKTLTQDLAYKDVHFLILGNRPGEKELFSEYLQCPEVNEHITFGGYRPDVSDILKSCAIGMIASVEWDSFPMSSLEMAATELPLLVSNLSGLNEAVTPETGIKFPISDYNTAAMELKALLDNPELMNTMGKKGRERVIEHYSRISQANGILQVFTSLDHQVRNTL</sequence>
<dbReference type="InterPro" id="IPR001296">
    <property type="entry name" value="Glyco_trans_1"/>
</dbReference>
<organism evidence="2 3">
    <name type="scientific">Marinobacter zhejiangensis</name>
    <dbReference type="NCBI Taxonomy" id="488535"/>
    <lineage>
        <taxon>Bacteria</taxon>
        <taxon>Pseudomonadati</taxon>
        <taxon>Pseudomonadota</taxon>
        <taxon>Gammaproteobacteria</taxon>
        <taxon>Pseudomonadales</taxon>
        <taxon>Marinobacteraceae</taxon>
        <taxon>Marinobacter</taxon>
    </lineage>
</organism>
<feature type="domain" description="Glycosyl transferase family 1" evidence="1">
    <location>
        <begin position="194"/>
        <end position="357"/>
    </location>
</feature>
<proteinExistence type="predicted"/>
<keyword evidence="2" id="KW-0808">Transferase</keyword>
<dbReference type="SUPFAM" id="SSF53756">
    <property type="entry name" value="UDP-Glycosyltransferase/glycogen phosphorylase"/>
    <property type="match status" value="1"/>
</dbReference>
<evidence type="ECO:0000313" key="2">
    <source>
        <dbReference type="EMBL" id="SFM53672.1"/>
    </source>
</evidence>
<evidence type="ECO:0000259" key="1">
    <source>
        <dbReference type="Pfam" id="PF00534"/>
    </source>
</evidence>
<name>A0A1I4RN78_9GAMM</name>
<dbReference type="CDD" id="cd03801">
    <property type="entry name" value="GT4_PimA-like"/>
    <property type="match status" value="1"/>
</dbReference>
<protein>
    <submittedName>
        <fullName evidence="2">Glycosyltransferase involved in cell wall bisynthesis</fullName>
    </submittedName>
</protein>
<accession>A0A1I4RN78</accession>
<dbReference type="AlphaFoldDB" id="A0A1I4RN78"/>
<dbReference type="Proteomes" id="UP000198519">
    <property type="component" value="Unassembled WGS sequence"/>
</dbReference>
<dbReference type="Gene3D" id="3.40.50.2000">
    <property type="entry name" value="Glycogen Phosphorylase B"/>
    <property type="match status" value="2"/>
</dbReference>
<dbReference type="PANTHER" id="PTHR12526">
    <property type="entry name" value="GLYCOSYLTRANSFERASE"/>
    <property type="match status" value="1"/>
</dbReference>